<dbReference type="AlphaFoldDB" id="A0A222EP92"/>
<dbReference type="RefSeq" id="WP_094048495.1">
    <property type="nucleotide sequence ID" value="NZ_CP022535.1"/>
</dbReference>
<evidence type="ECO:0000313" key="4">
    <source>
        <dbReference type="Proteomes" id="UP000203229"/>
    </source>
</evidence>
<accession>A0A222EP92</accession>
<keyword evidence="2" id="KW-0472">Membrane</keyword>
<dbReference type="EMBL" id="CP022535">
    <property type="protein sequence ID" value="ASP28083.1"/>
    <property type="molecule type" value="Genomic_DNA"/>
</dbReference>
<organism evidence="3 4">
    <name type="scientific">Spiroplasma corruscae</name>
    <dbReference type="NCBI Taxonomy" id="216934"/>
    <lineage>
        <taxon>Bacteria</taxon>
        <taxon>Bacillati</taxon>
        <taxon>Mycoplasmatota</taxon>
        <taxon>Mollicutes</taxon>
        <taxon>Entomoplasmatales</taxon>
        <taxon>Spiroplasmataceae</taxon>
        <taxon>Spiroplasma</taxon>
    </lineage>
</organism>
<sequence>MKSINDIKVDLEKNGYSWAPTYKNINEKVWSNMETYFDEDENVLSALWASFKRYEEDMIGIVFITSKRTFTIEVLDNENNTQIRYLPFDSYSLQKILVQYSKSDSKLNYVSLQNDSFGNGITFATPNKKVLKHFVDTLKGVTGGEIEILPDSDDPLLAENEKEQLIDENLEKAKENKPRKREEKHEEQEKVQESPMWKKSSFNNEEKEVPLKLVIEKRPKKSKLKSEYANKWKTKLWLLWFLLPISLILIAIVIIYILRSAI</sequence>
<protein>
    <submittedName>
        <fullName evidence="3">Uncharacterized protein</fullName>
    </submittedName>
</protein>
<reference evidence="3 4" key="1">
    <citation type="submission" date="2017-07" db="EMBL/GenBank/DDBJ databases">
        <title>Complete genome sequence of Spiroplasma corruscae EC-1 (DSM 19793).</title>
        <authorList>
            <person name="Tsai Y.-M."/>
            <person name="Lo W.-S."/>
            <person name="Kuo C.-H."/>
        </authorList>
    </citation>
    <scope>NUCLEOTIDE SEQUENCE [LARGE SCALE GENOMIC DNA]</scope>
    <source>
        <strain evidence="3 4">EC-1</strain>
    </source>
</reference>
<gene>
    <name evidence="3" type="ORF">SCORR_v1c03090</name>
</gene>
<keyword evidence="4" id="KW-1185">Reference proteome</keyword>
<keyword evidence="2" id="KW-0812">Transmembrane</keyword>
<dbReference type="OrthoDB" id="388553at2"/>
<evidence type="ECO:0000256" key="2">
    <source>
        <dbReference type="SAM" id="Phobius"/>
    </source>
</evidence>
<feature type="region of interest" description="Disordered" evidence="1">
    <location>
        <begin position="167"/>
        <end position="197"/>
    </location>
</feature>
<name>A0A222EP92_9MOLU</name>
<evidence type="ECO:0000313" key="3">
    <source>
        <dbReference type="EMBL" id="ASP28083.1"/>
    </source>
</evidence>
<keyword evidence="2" id="KW-1133">Transmembrane helix</keyword>
<dbReference type="KEGG" id="scou:SCORR_v1c03090"/>
<dbReference type="Proteomes" id="UP000203229">
    <property type="component" value="Chromosome"/>
</dbReference>
<proteinExistence type="predicted"/>
<feature type="compositionally biased region" description="Basic and acidic residues" evidence="1">
    <location>
        <begin position="167"/>
        <end position="192"/>
    </location>
</feature>
<evidence type="ECO:0000256" key="1">
    <source>
        <dbReference type="SAM" id="MobiDB-lite"/>
    </source>
</evidence>
<feature type="transmembrane region" description="Helical" evidence="2">
    <location>
        <begin position="237"/>
        <end position="258"/>
    </location>
</feature>